<feature type="transmembrane region" description="Helical" evidence="1">
    <location>
        <begin position="12"/>
        <end position="35"/>
    </location>
</feature>
<reference evidence="2" key="1">
    <citation type="submission" date="2024-03" db="EMBL/GenBank/DDBJ databases">
        <title>Complete genome sequence of Mycoplasma gypis type strain B1/T1.</title>
        <authorList>
            <person name="Spergser J."/>
        </authorList>
    </citation>
    <scope>NUCLEOTIDE SEQUENCE [LARGE SCALE GENOMIC DNA]</scope>
    <source>
        <strain evidence="2">B1/T1</strain>
    </source>
</reference>
<evidence type="ECO:0000313" key="2">
    <source>
        <dbReference type="EMBL" id="WXL28492.1"/>
    </source>
</evidence>
<accession>A0ABZ2RPV4</accession>
<dbReference type="EMBL" id="CP148066">
    <property type="protein sequence ID" value="WXL28492.1"/>
    <property type="molecule type" value="Genomic_DNA"/>
</dbReference>
<protein>
    <recommendedName>
        <fullName evidence="4">Lipoprotein</fullName>
    </recommendedName>
</protein>
<keyword evidence="1" id="KW-0472">Membrane</keyword>
<keyword evidence="1" id="KW-1133">Transmembrane helix</keyword>
<evidence type="ECO:0000313" key="3">
    <source>
        <dbReference type="Proteomes" id="UP001460679"/>
    </source>
</evidence>
<keyword evidence="3" id="KW-1185">Reference proteome</keyword>
<keyword evidence="1" id="KW-0812">Transmembrane</keyword>
<name>A0ABZ2RPV4_9BACT</name>
<evidence type="ECO:0000256" key="1">
    <source>
        <dbReference type="SAM" id="Phobius"/>
    </source>
</evidence>
<gene>
    <name evidence="2" type="ORF">WG616_00450</name>
</gene>
<dbReference type="RefSeq" id="WP_205499583.1">
    <property type="nucleotide sequence ID" value="NZ_CP148066.1"/>
</dbReference>
<proteinExistence type="predicted"/>
<dbReference type="Proteomes" id="UP001460679">
    <property type="component" value="Chromosome"/>
</dbReference>
<evidence type="ECO:0008006" key="4">
    <source>
        <dbReference type="Google" id="ProtNLM"/>
    </source>
</evidence>
<sequence>MKKNNKTKNKNFLSWLMFIGLGLCFAGIIVIPIALKATQVKPDKKEVFANYLDASSDTFQDKDLQIQEEQDVVKIQSRGFDLINLAKISKPIDSQKAGFSKPSIKFSFKDFLIGSQLRQDFGDWEIKTYENLQNEISFDTNTKSFTASEINNEWEFEYDLTDFIKTYSSDNSKIDTFNKFVNSVDHFAFDSTYVFKNESKNVLYQQFSQFSEVDYFKSLKDLEKMETNQALRDLKISAFKFKIKVIYNPQTFEIEHLLFNNILELQK</sequence>
<organism evidence="2 3">
    <name type="scientific">[Mycoplasma] gypis</name>
    <dbReference type="NCBI Taxonomy" id="92404"/>
    <lineage>
        <taxon>Bacteria</taxon>
        <taxon>Bacillati</taxon>
        <taxon>Mycoplasmatota</taxon>
        <taxon>Mycoplasmoidales</taxon>
        <taxon>Metamycoplasmataceae</taxon>
        <taxon>Metamycoplasma</taxon>
    </lineage>
</organism>